<dbReference type="EMBL" id="FNEM01000013">
    <property type="protein sequence ID" value="SDJ77471.1"/>
    <property type="molecule type" value="Genomic_DNA"/>
</dbReference>
<evidence type="ECO:0000313" key="1">
    <source>
        <dbReference type="EMBL" id="SDJ77471.1"/>
    </source>
</evidence>
<keyword evidence="2" id="KW-1185">Reference proteome</keyword>
<dbReference type="OrthoDB" id="6395838at2"/>
<proteinExistence type="predicted"/>
<sequence length="360" mass="41194">MKTRLTRILLSLCVLCVGVAIWLGPNSAHPEDQRLAALSQRLEDSEFDLAYDEVKRLLPRVDEPDLRRYLYAVKADIEVGRRHYHYAIHSLTQAQQLGEPNQKVEEAILRLRNHIESMQQERLLDQRYRDARDNGIAARLTGEITILYLYLDDNRWSRWSGKQRLQNRHYLQQVVDWYQARAAQYGVVEPQISSRFFFLNAPRGISKEWLRSERFFLDAQGLIAGQLGYPSMSAFIQAKAPKGQVALVFHSNGDARSFALSCGNKQVSPNCHYEYVMLTESVSSAAAVTYTPQVQAHEILHLFGAADLYRIESARDYAVTDLMNYYSDALRHATLDPITAWSIGWSEAPDAPFIIENKGK</sequence>
<evidence type="ECO:0000313" key="2">
    <source>
        <dbReference type="Proteomes" id="UP000199527"/>
    </source>
</evidence>
<dbReference type="Proteomes" id="UP000199527">
    <property type="component" value="Unassembled WGS sequence"/>
</dbReference>
<gene>
    <name evidence="1" type="ORF">SAMN04488540_11362</name>
</gene>
<protein>
    <submittedName>
        <fullName evidence="1">Uncharacterized protein</fullName>
    </submittedName>
</protein>
<accession>A0A1G8WGW4</accession>
<reference evidence="2" key="1">
    <citation type="submission" date="2016-10" db="EMBL/GenBank/DDBJ databases">
        <authorList>
            <person name="Varghese N."/>
            <person name="Submissions S."/>
        </authorList>
    </citation>
    <scope>NUCLEOTIDE SEQUENCE [LARGE SCALE GENOMIC DNA]</scope>
    <source>
        <strain evidence="2">DSM 23317</strain>
    </source>
</reference>
<organism evidence="1 2">
    <name type="scientific">Ferrimonas sediminum</name>
    <dbReference type="NCBI Taxonomy" id="718193"/>
    <lineage>
        <taxon>Bacteria</taxon>
        <taxon>Pseudomonadati</taxon>
        <taxon>Pseudomonadota</taxon>
        <taxon>Gammaproteobacteria</taxon>
        <taxon>Alteromonadales</taxon>
        <taxon>Ferrimonadaceae</taxon>
        <taxon>Ferrimonas</taxon>
    </lineage>
</organism>
<dbReference type="RefSeq" id="WP_143026642.1">
    <property type="nucleotide sequence ID" value="NZ_FNEM01000013.1"/>
</dbReference>
<dbReference type="AlphaFoldDB" id="A0A1G8WGW4"/>
<name>A0A1G8WGW4_9GAMM</name>